<sequence>MITTLPPIRPALTFWRWTLVGGCLALLALLSACGFHLKTPSPLPFNRLYTNISDNSPFGAQLQRQLKASSPGLQFVSQPEQAQAQLIQLSLQRYTRELSIDPQGQVEDYELTVNLTFQLLNDQQKMVLPPTTLTTRRDLPYDANAVQAKQSEISSLFLSMEQSLIDQLVRRLTASEVTERFTHNESLPTAEFIAPTPNEIGSSTLNESLELPTEFLFSEPLQ</sequence>
<gene>
    <name evidence="6" type="primary">lptE</name>
    <name evidence="7" type="ORF">H9906_08770</name>
</gene>
<dbReference type="PANTHER" id="PTHR38098:SF1">
    <property type="entry name" value="LPS-ASSEMBLY LIPOPROTEIN LPTE"/>
    <property type="match status" value="1"/>
</dbReference>
<accession>A0A9D2RH24</accession>
<comment type="caution">
    <text evidence="7">The sequence shown here is derived from an EMBL/GenBank/DDBJ whole genome shotgun (WGS) entry which is preliminary data.</text>
</comment>
<dbReference type="Pfam" id="PF04390">
    <property type="entry name" value="LptE"/>
    <property type="match status" value="1"/>
</dbReference>
<dbReference type="Proteomes" id="UP000823889">
    <property type="component" value="Unassembled WGS sequence"/>
</dbReference>
<dbReference type="PANTHER" id="PTHR38098">
    <property type="entry name" value="LPS-ASSEMBLY LIPOPROTEIN LPTE"/>
    <property type="match status" value="1"/>
</dbReference>
<dbReference type="GO" id="GO:0001530">
    <property type="term" value="F:lipopolysaccharide binding"/>
    <property type="evidence" value="ECO:0007669"/>
    <property type="project" value="TreeGrafter"/>
</dbReference>
<evidence type="ECO:0000256" key="6">
    <source>
        <dbReference type="HAMAP-Rule" id="MF_01186"/>
    </source>
</evidence>
<dbReference type="EMBL" id="DWUQ01000182">
    <property type="protein sequence ID" value="HJD45099.1"/>
    <property type="molecule type" value="Genomic_DNA"/>
</dbReference>
<dbReference type="InterPro" id="IPR007485">
    <property type="entry name" value="LPS_assembly_LptE"/>
</dbReference>
<organism evidence="7 8">
    <name type="scientific">Candidatus Paenalcaligenes intestinipullorum</name>
    <dbReference type="NCBI Taxonomy" id="2838718"/>
    <lineage>
        <taxon>Bacteria</taxon>
        <taxon>Pseudomonadati</taxon>
        <taxon>Pseudomonadota</taxon>
        <taxon>Betaproteobacteria</taxon>
        <taxon>Burkholderiales</taxon>
        <taxon>Alcaligenaceae</taxon>
        <taxon>Paenalcaligenes</taxon>
    </lineage>
</organism>
<evidence type="ECO:0000256" key="1">
    <source>
        <dbReference type="ARBA" id="ARBA00022729"/>
    </source>
</evidence>
<comment type="similarity">
    <text evidence="6">Belongs to the LptE lipoprotein family.</text>
</comment>
<dbReference type="Gene3D" id="3.30.160.150">
    <property type="entry name" value="Lipoprotein like domain"/>
    <property type="match status" value="1"/>
</dbReference>
<keyword evidence="3" id="KW-0564">Palmitate</keyword>
<dbReference type="HAMAP" id="MF_01186">
    <property type="entry name" value="LPS_assembly_LptE"/>
    <property type="match status" value="1"/>
</dbReference>
<keyword evidence="2 6" id="KW-0472">Membrane</keyword>
<keyword evidence="4 6" id="KW-0998">Cell outer membrane</keyword>
<dbReference type="GO" id="GO:0043165">
    <property type="term" value="P:Gram-negative-bacterium-type cell outer membrane assembly"/>
    <property type="evidence" value="ECO:0007669"/>
    <property type="project" value="UniProtKB-UniRule"/>
</dbReference>
<comment type="function">
    <text evidence="6">Together with LptD, is involved in the assembly of lipopolysaccharide (LPS) at the surface of the outer membrane. Required for the proper assembly of LptD. Binds LPS and may serve as the LPS recognition site at the outer membrane.</text>
</comment>
<reference evidence="7" key="2">
    <citation type="submission" date="2021-04" db="EMBL/GenBank/DDBJ databases">
        <authorList>
            <person name="Gilroy R."/>
        </authorList>
    </citation>
    <scope>NUCLEOTIDE SEQUENCE</scope>
    <source>
        <strain evidence="7">9264</strain>
    </source>
</reference>
<protein>
    <recommendedName>
        <fullName evidence="6">LPS-assembly lipoprotein LptE</fullName>
    </recommendedName>
</protein>
<evidence type="ECO:0000313" key="7">
    <source>
        <dbReference type="EMBL" id="HJD45099.1"/>
    </source>
</evidence>
<evidence type="ECO:0000256" key="5">
    <source>
        <dbReference type="ARBA" id="ARBA00023288"/>
    </source>
</evidence>
<keyword evidence="5" id="KW-0449">Lipoprotein</keyword>
<reference evidence="7" key="1">
    <citation type="journal article" date="2021" name="PeerJ">
        <title>Extensive microbial diversity within the chicken gut microbiome revealed by metagenomics and culture.</title>
        <authorList>
            <person name="Gilroy R."/>
            <person name="Ravi A."/>
            <person name="Getino M."/>
            <person name="Pursley I."/>
            <person name="Horton D.L."/>
            <person name="Alikhan N.F."/>
            <person name="Baker D."/>
            <person name="Gharbi K."/>
            <person name="Hall N."/>
            <person name="Watson M."/>
            <person name="Adriaenssens E.M."/>
            <person name="Foster-Nyarko E."/>
            <person name="Jarju S."/>
            <person name="Secka A."/>
            <person name="Antonio M."/>
            <person name="Oren A."/>
            <person name="Chaudhuri R.R."/>
            <person name="La Ragione R."/>
            <person name="Hildebrand F."/>
            <person name="Pallen M.J."/>
        </authorList>
    </citation>
    <scope>NUCLEOTIDE SEQUENCE</scope>
    <source>
        <strain evidence="7">9264</strain>
    </source>
</reference>
<evidence type="ECO:0000256" key="2">
    <source>
        <dbReference type="ARBA" id="ARBA00023136"/>
    </source>
</evidence>
<evidence type="ECO:0000256" key="4">
    <source>
        <dbReference type="ARBA" id="ARBA00023237"/>
    </source>
</evidence>
<keyword evidence="1" id="KW-0732">Signal</keyword>
<dbReference type="AlphaFoldDB" id="A0A9D2RH24"/>
<dbReference type="GO" id="GO:0015920">
    <property type="term" value="P:lipopolysaccharide transport"/>
    <property type="evidence" value="ECO:0007669"/>
    <property type="project" value="TreeGrafter"/>
</dbReference>
<dbReference type="GO" id="GO:0009279">
    <property type="term" value="C:cell outer membrane"/>
    <property type="evidence" value="ECO:0007669"/>
    <property type="project" value="UniProtKB-UniRule"/>
</dbReference>
<name>A0A9D2RH24_9BURK</name>
<evidence type="ECO:0000256" key="3">
    <source>
        <dbReference type="ARBA" id="ARBA00023139"/>
    </source>
</evidence>
<dbReference type="GO" id="GO:1990351">
    <property type="term" value="C:transporter complex"/>
    <property type="evidence" value="ECO:0007669"/>
    <property type="project" value="TreeGrafter"/>
</dbReference>
<proteinExistence type="inferred from homology"/>
<comment type="subunit">
    <text evidence="6">Component of the lipopolysaccharide transport and assembly complex. Interacts with LptD.</text>
</comment>
<evidence type="ECO:0000313" key="8">
    <source>
        <dbReference type="Proteomes" id="UP000823889"/>
    </source>
</evidence>